<feature type="transmembrane region" description="Helical" evidence="7">
    <location>
        <begin position="438"/>
        <end position="456"/>
    </location>
</feature>
<feature type="transmembrane region" description="Helical" evidence="7">
    <location>
        <begin position="353"/>
        <end position="370"/>
    </location>
</feature>
<evidence type="ECO:0000256" key="2">
    <source>
        <dbReference type="ARBA" id="ARBA00006772"/>
    </source>
</evidence>
<reference evidence="9 10" key="1">
    <citation type="submission" date="2016-10" db="EMBL/GenBank/DDBJ databases">
        <authorList>
            <person name="Varghese N."/>
            <person name="Submissions S."/>
        </authorList>
    </citation>
    <scope>NUCLEOTIDE SEQUENCE [LARGE SCALE GENOMIC DNA]</scope>
    <source>
        <strain evidence="9 10">WCC6</strain>
    </source>
</reference>
<dbReference type="RefSeq" id="WP_083337353.1">
    <property type="nucleotide sequence ID" value="NZ_CATYPC010000027.1"/>
</dbReference>
<protein>
    <submittedName>
        <fullName evidence="9">Solute carrier family 13 (Sodium-dependent dicarboxylate transporter), member 2/3/5</fullName>
    </submittedName>
</protein>
<dbReference type="PANTHER" id="PTHR10283:SF82">
    <property type="entry name" value="SOLUTE CARRIER FAMILY 13 MEMBER 2"/>
    <property type="match status" value="1"/>
</dbReference>
<comment type="subcellular location">
    <subcellularLocation>
        <location evidence="1">Membrane</location>
        <topology evidence="1">Multi-pass membrane protein</topology>
    </subcellularLocation>
</comment>
<keyword evidence="3" id="KW-0813">Transport</keyword>
<evidence type="ECO:0000256" key="1">
    <source>
        <dbReference type="ARBA" id="ARBA00004141"/>
    </source>
</evidence>
<gene>
    <name evidence="9" type="ORF">SAMN05216495_10176</name>
</gene>
<feature type="domain" description="Citrate transporter-like" evidence="8">
    <location>
        <begin position="41"/>
        <end position="407"/>
    </location>
</feature>
<evidence type="ECO:0000256" key="5">
    <source>
        <dbReference type="ARBA" id="ARBA00022989"/>
    </source>
</evidence>
<evidence type="ECO:0000259" key="8">
    <source>
        <dbReference type="Pfam" id="PF03600"/>
    </source>
</evidence>
<evidence type="ECO:0000313" key="10">
    <source>
        <dbReference type="Proteomes" id="UP000182379"/>
    </source>
</evidence>
<dbReference type="AlphaFoldDB" id="A0A1H2T1Z5"/>
<dbReference type="Pfam" id="PF03600">
    <property type="entry name" value="CitMHS"/>
    <property type="match status" value="1"/>
</dbReference>
<feature type="transmembrane region" description="Helical" evidence="7">
    <location>
        <begin position="38"/>
        <end position="64"/>
    </location>
</feature>
<evidence type="ECO:0000256" key="4">
    <source>
        <dbReference type="ARBA" id="ARBA00022692"/>
    </source>
</evidence>
<feature type="transmembrane region" description="Helical" evidence="7">
    <location>
        <begin position="122"/>
        <end position="150"/>
    </location>
</feature>
<feature type="transmembrane region" description="Helical" evidence="7">
    <location>
        <begin position="207"/>
        <end position="228"/>
    </location>
</feature>
<evidence type="ECO:0000256" key="3">
    <source>
        <dbReference type="ARBA" id="ARBA00022448"/>
    </source>
</evidence>
<evidence type="ECO:0000256" key="6">
    <source>
        <dbReference type="ARBA" id="ARBA00023136"/>
    </source>
</evidence>
<keyword evidence="4 7" id="KW-0812">Transmembrane</keyword>
<feature type="transmembrane region" description="Helical" evidence="7">
    <location>
        <begin position="283"/>
        <end position="300"/>
    </location>
</feature>
<dbReference type="EMBL" id="FNOP01000001">
    <property type="protein sequence ID" value="SDW37274.1"/>
    <property type="molecule type" value="Genomic_DNA"/>
</dbReference>
<feature type="transmembrane region" description="Helical" evidence="7">
    <location>
        <begin position="400"/>
        <end position="417"/>
    </location>
</feature>
<accession>A0A1H2T1Z5</accession>
<evidence type="ECO:0000313" key="9">
    <source>
        <dbReference type="EMBL" id="SDW37274.1"/>
    </source>
</evidence>
<evidence type="ECO:0000256" key="7">
    <source>
        <dbReference type="SAM" id="Phobius"/>
    </source>
</evidence>
<feature type="transmembrane region" description="Helical" evidence="7">
    <location>
        <begin position="76"/>
        <end position="94"/>
    </location>
</feature>
<feature type="transmembrane region" description="Helical" evidence="7">
    <location>
        <begin position="320"/>
        <end position="341"/>
    </location>
</feature>
<dbReference type="Proteomes" id="UP000182379">
    <property type="component" value="Unassembled WGS sequence"/>
</dbReference>
<name>A0A1H2T1Z5_ACIFE</name>
<keyword evidence="6 7" id="KW-0472">Membrane</keyword>
<feature type="transmembrane region" description="Helical" evidence="7">
    <location>
        <begin position="162"/>
        <end position="195"/>
    </location>
</feature>
<keyword evidence="5 7" id="KW-1133">Transmembrane helix</keyword>
<proteinExistence type="inferred from homology"/>
<dbReference type="GO" id="GO:0022857">
    <property type="term" value="F:transmembrane transporter activity"/>
    <property type="evidence" value="ECO:0007669"/>
    <property type="project" value="TreeGrafter"/>
</dbReference>
<comment type="similarity">
    <text evidence="2">Belongs to the SLC13A/DASS transporter (TC 2.A.47) family. NADC subfamily.</text>
</comment>
<comment type="caution">
    <text evidence="9">The sequence shown here is derived from an EMBL/GenBank/DDBJ whole genome shotgun (WGS) entry which is preliminary data.</text>
</comment>
<sequence>MKKRICLWLGPGLMLLCRWLLADGFGASGAWAIGVSLWMIFWWITRPVGLTVTALLPVVANAFLSLAPMDRVLAQYASSSIVLLFAATLLTLPWEPIGLDHRIALRCLAFIGPSMKSQITVWFLASVLFSIVLPNAVVVAIFTPTALAMVKAAGYRGSDPAAAPILCAIAFGSVVGGVGTPVGGAMDVIAAALYQQATGEEFLFTRWFLAFLPYLALTTLATLGVQLVRKEPVEQLQGTRDYFLEECRQMGPMTREEKICLGLFGLALAGSFLRPLYAGLLPGLLPAYLYGSLGFLLFFLDGKDGKPLLTWKQVQEHMIWGVLILFAGGLAMGILLEASGANGQLARWAGKQALAPGLPLAAGIVGLAAFLSEVSSITISSALTIPLVITYTHSAGLPLLPWWMTAVMGFNGAFLLPTGIRAIPCGAGLAPATLFRRGLPLCLVRVLCAVVMGWLAG</sequence>
<dbReference type="InterPro" id="IPR004680">
    <property type="entry name" value="Cit_transptr-like_dom"/>
</dbReference>
<dbReference type="GO" id="GO:0005886">
    <property type="term" value="C:plasma membrane"/>
    <property type="evidence" value="ECO:0007669"/>
    <property type="project" value="TreeGrafter"/>
</dbReference>
<dbReference type="PANTHER" id="PTHR10283">
    <property type="entry name" value="SOLUTE CARRIER FAMILY 13 MEMBER"/>
    <property type="match status" value="1"/>
</dbReference>
<organism evidence="9 10">
    <name type="scientific">Acidaminococcus fermentans</name>
    <dbReference type="NCBI Taxonomy" id="905"/>
    <lineage>
        <taxon>Bacteria</taxon>
        <taxon>Bacillati</taxon>
        <taxon>Bacillota</taxon>
        <taxon>Negativicutes</taxon>
        <taxon>Acidaminococcales</taxon>
        <taxon>Acidaminococcaceae</taxon>
        <taxon>Acidaminococcus</taxon>
    </lineage>
</organism>